<evidence type="ECO:0000313" key="2">
    <source>
        <dbReference type="EMBL" id="KAJ8870237.1"/>
    </source>
</evidence>
<accession>A0ABQ9GFK1</accession>
<organism evidence="2 3">
    <name type="scientific">Dryococelus australis</name>
    <dbReference type="NCBI Taxonomy" id="614101"/>
    <lineage>
        <taxon>Eukaryota</taxon>
        <taxon>Metazoa</taxon>
        <taxon>Ecdysozoa</taxon>
        <taxon>Arthropoda</taxon>
        <taxon>Hexapoda</taxon>
        <taxon>Insecta</taxon>
        <taxon>Pterygota</taxon>
        <taxon>Neoptera</taxon>
        <taxon>Polyneoptera</taxon>
        <taxon>Phasmatodea</taxon>
        <taxon>Verophasmatodea</taxon>
        <taxon>Anareolatae</taxon>
        <taxon>Phasmatidae</taxon>
        <taxon>Eurycanthinae</taxon>
        <taxon>Dryococelus</taxon>
    </lineage>
</organism>
<dbReference type="Proteomes" id="UP001159363">
    <property type="component" value="Chromosome 12"/>
</dbReference>
<feature type="region of interest" description="Disordered" evidence="1">
    <location>
        <begin position="352"/>
        <end position="379"/>
    </location>
</feature>
<comment type="caution">
    <text evidence="2">The sequence shown here is derived from an EMBL/GenBank/DDBJ whole genome shotgun (WGS) entry which is preliminary data.</text>
</comment>
<name>A0ABQ9GFK1_9NEOP</name>
<sequence>MVVEENAVGLAGRIRTQATRLRVGRGGGEKWVGQRRIGHVIRHESAANEQTSETRVNTGLWSLAYGLLNSRNFPIPTNQVNSHCYVLTSTGIRTEKAVHSFVNLPACILLPLVLSLQVVHYGALCSSVSLAVFNCTFVSRNHNKCPKRLEFASNESFTTKCDDEFYGRSFTTLGHFRHQPVEVIIINAQGPARFALLFGFKLEFTVLYILKQASFLDLLLPKMLSRFLSERAVRDWDARFEFAVKPVCRYGRFLIRFHTSLRGRLYRQFDGRSGHLLVVLIDVFVIGQAGSRAAASPPPQTNQNPCQLTAPSRTVLEKTHGGQLFTLSTWNNSTNYTLSDFPGIVKCSPETNRRSDVWRSAETQGAGETGDPRENPPTSGIFRHDLHMLISGRDPPGIEPGSPSVLAYYHDEPGGSLPDFRMWESCHTMPLVGGFARESPLFPPLFHSRTDPYNSMNQQELAKELVVKIRNTRTIYLLYQDFRCVIRPLASYHGEVIPVYFVGGKYDRLTHTSKIASLTRNMVQRCSPISTWLAQPLEHLSQLKCPFPDTHPADRRTSKVVLAHFCTFSVHAAQEPVTTVQPRETGRIPTSHKRAARDP</sequence>
<evidence type="ECO:0000256" key="1">
    <source>
        <dbReference type="SAM" id="MobiDB-lite"/>
    </source>
</evidence>
<proteinExistence type="predicted"/>
<feature type="compositionally biased region" description="Basic residues" evidence="1">
    <location>
        <begin position="590"/>
        <end position="599"/>
    </location>
</feature>
<reference evidence="2 3" key="1">
    <citation type="submission" date="2023-02" db="EMBL/GenBank/DDBJ databases">
        <title>LHISI_Scaffold_Assembly.</title>
        <authorList>
            <person name="Stuart O.P."/>
            <person name="Cleave R."/>
            <person name="Magrath M.J.L."/>
            <person name="Mikheyev A.S."/>
        </authorList>
    </citation>
    <scope>NUCLEOTIDE SEQUENCE [LARGE SCALE GENOMIC DNA]</scope>
    <source>
        <strain evidence="2">Daus_M_001</strain>
        <tissue evidence="2">Leg muscle</tissue>
    </source>
</reference>
<keyword evidence="3" id="KW-1185">Reference proteome</keyword>
<feature type="region of interest" description="Disordered" evidence="1">
    <location>
        <begin position="577"/>
        <end position="599"/>
    </location>
</feature>
<dbReference type="EMBL" id="JARBHB010000013">
    <property type="protein sequence ID" value="KAJ8870237.1"/>
    <property type="molecule type" value="Genomic_DNA"/>
</dbReference>
<evidence type="ECO:0000313" key="3">
    <source>
        <dbReference type="Proteomes" id="UP001159363"/>
    </source>
</evidence>
<protein>
    <submittedName>
        <fullName evidence="2">Uncharacterized protein</fullName>
    </submittedName>
</protein>
<gene>
    <name evidence="2" type="ORF">PR048_029257</name>
</gene>